<evidence type="ECO:0000313" key="3">
    <source>
        <dbReference type="Proteomes" id="UP000265581"/>
    </source>
</evidence>
<evidence type="ECO:0000313" key="2">
    <source>
        <dbReference type="EMBL" id="REK69988.1"/>
    </source>
</evidence>
<name>A0A371P333_9ACTN</name>
<dbReference type="AlphaFoldDB" id="A0A371P333"/>
<organism evidence="2 3">
    <name type="scientific">Aeromicrobium endophyticum</name>
    <dbReference type="NCBI Taxonomy" id="2292704"/>
    <lineage>
        <taxon>Bacteria</taxon>
        <taxon>Bacillati</taxon>
        <taxon>Actinomycetota</taxon>
        <taxon>Actinomycetes</taxon>
        <taxon>Propionibacteriales</taxon>
        <taxon>Nocardioidaceae</taxon>
        <taxon>Aeromicrobium</taxon>
    </lineage>
</organism>
<evidence type="ECO:0000256" key="1">
    <source>
        <dbReference type="SAM" id="Phobius"/>
    </source>
</evidence>
<keyword evidence="1" id="KW-0472">Membrane</keyword>
<dbReference type="RefSeq" id="WP_119704586.1">
    <property type="nucleotide sequence ID" value="NZ_JBHSOI010000002.1"/>
</dbReference>
<comment type="caution">
    <text evidence="2">The sequence shown here is derived from an EMBL/GenBank/DDBJ whole genome shotgun (WGS) entry which is preliminary data.</text>
</comment>
<protein>
    <submittedName>
        <fullName evidence="2">Uncharacterized protein</fullName>
    </submittedName>
</protein>
<accession>A0A371P333</accession>
<dbReference type="Proteomes" id="UP000265581">
    <property type="component" value="Unassembled WGS sequence"/>
</dbReference>
<dbReference type="OrthoDB" id="10007183at2"/>
<sequence>MHVDDPSGAAWRIKRRWLPWRLRRRDPSDFTDAPDVGGGADADDLLIGLAIFVGVLVLLVVVPFVAVLAVLVAELFLLLLLLPLFVVLRAATVARWPIEVWHGDRLVRAEAVRGWGSSHRRMDALADHVRLGRLRDPGESPAV</sequence>
<keyword evidence="3" id="KW-1185">Reference proteome</keyword>
<dbReference type="EMBL" id="QUBR01000002">
    <property type="protein sequence ID" value="REK69988.1"/>
    <property type="molecule type" value="Genomic_DNA"/>
</dbReference>
<proteinExistence type="predicted"/>
<feature type="transmembrane region" description="Helical" evidence="1">
    <location>
        <begin position="75"/>
        <end position="98"/>
    </location>
</feature>
<keyword evidence="1" id="KW-1133">Transmembrane helix</keyword>
<feature type="transmembrane region" description="Helical" evidence="1">
    <location>
        <begin position="45"/>
        <end position="68"/>
    </location>
</feature>
<reference evidence="2 3" key="1">
    <citation type="submission" date="2018-08" db="EMBL/GenBank/DDBJ databases">
        <title>Aeromicrobium sp. M2KJ-4, whole genome shotgun sequence.</title>
        <authorList>
            <person name="Tuo L."/>
        </authorList>
    </citation>
    <scope>NUCLEOTIDE SEQUENCE [LARGE SCALE GENOMIC DNA]</scope>
    <source>
        <strain evidence="2 3">M2KJ-4</strain>
    </source>
</reference>
<gene>
    <name evidence="2" type="ORF">DX116_12445</name>
</gene>
<keyword evidence="1" id="KW-0812">Transmembrane</keyword>